<evidence type="ECO:0000313" key="4">
    <source>
        <dbReference type="Proteomes" id="UP000318943"/>
    </source>
</evidence>
<reference evidence="3" key="2">
    <citation type="journal article" date="2022" name="Microbiol. Resour. Announc.">
        <title>Genome Sequence of Cupriavidus campinensis Strain G5, a Member of a Bacterial Consortium Capable of Polyethylene Degradation.</title>
        <authorList>
            <person name="Schneider B."/>
            <person name="Pfeiffer F."/>
            <person name="Dyall-Smith M."/>
            <person name="Kunte H.J."/>
        </authorList>
    </citation>
    <scope>NUCLEOTIDE SEQUENCE</scope>
    <source>
        <strain evidence="3">G5</strain>
    </source>
</reference>
<dbReference type="KEGG" id="ccam:M5D45_24605"/>
<accession>A0AAE9L2V4</accession>
<evidence type="ECO:0000313" key="3">
    <source>
        <dbReference type="EMBL" id="URF06297.1"/>
    </source>
</evidence>
<sequence length="227" mass="25213">MPTIRNACTGISITEVAFFAGVTVEEAIRAVEAQVRSPGLLNLDEGERFAPIVCVFASFYESTKDELSKTARLWIIASVLDRVLRRRDAADILSLRLDRSRQDHFDWKAPAPFSHVRLREIVQGVVERMARLARATECVSVNPEVMGGTPVFVGTRLPVDTVAASRAAGATNEEIIRTYAFLTPELIEHAEIYQKAHPRHGPPQSLGELNPTWKLRRSQAAPPTRSD</sequence>
<evidence type="ECO:0000313" key="5">
    <source>
        <dbReference type="Proteomes" id="UP001056132"/>
    </source>
</evidence>
<dbReference type="InterPro" id="IPR009057">
    <property type="entry name" value="Homeodomain-like_sf"/>
</dbReference>
<feature type="region of interest" description="Disordered" evidence="1">
    <location>
        <begin position="197"/>
        <end position="227"/>
    </location>
</feature>
<reference evidence="3" key="3">
    <citation type="submission" date="2022-05" db="EMBL/GenBank/DDBJ databases">
        <authorList>
            <person name="Kunte H.-J."/>
        </authorList>
    </citation>
    <scope>NUCLEOTIDE SEQUENCE</scope>
    <source>
        <strain evidence="3">G5</strain>
    </source>
</reference>
<dbReference type="Proteomes" id="UP001056132">
    <property type="component" value="Chromosome 2"/>
</dbReference>
<keyword evidence="4" id="KW-1185">Reference proteome</keyword>
<dbReference type="SUPFAM" id="SSF46689">
    <property type="entry name" value="Homeodomain-like"/>
    <property type="match status" value="1"/>
</dbReference>
<evidence type="ECO:0000256" key="1">
    <source>
        <dbReference type="SAM" id="MobiDB-lite"/>
    </source>
</evidence>
<dbReference type="AlphaFoldDB" id="A0AAE9L2V4"/>
<dbReference type="EMBL" id="CP097331">
    <property type="protein sequence ID" value="URF06297.1"/>
    <property type="molecule type" value="Genomic_DNA"/>
</dbReference>
<dbReference type="RefSeq" id="WP_144198202.1">
    <property type="nucleotide sequence ID" value="NZ_CP043441.1"/>
</dbReference>
<dbReference type="Proteomes" id="UP000318943">
    <property type="component" value="Unassembled WGS sequence"/>
</dbReference>
<organism evidence="3 5">
    <name type="scientific">Cupriavidus campinensis</name>
    <dbReference type="NCBI Taxonomy" id="151783"/>
    <lineage>
        <taxon>Bacteria</taxon>
        <taxon>Pseudomonadati</taxon>
        <taxon>Pseudomonadota</taxon>
        <taxon>Betaproteobacteria</taxon>
        <taxon>Burkholderiales</taxon>
        <taxon>Burkholderiaceae</taxon>
        <taxon>Cupriavidus</taxon>
    </lineage>
</organism>
<proteinExistence type="predicted"/>
<dbReference type="Gene3D" id="1.10.10.10">
    <property type="entry name" value="Winged helix-like DNA-binding domain superfamily/Winged helix DNA-binding domain"/>
    <property type="match status" value="1"/>
</dbReference>
<dbReference type="InterPro" id="IPR007367">
    <property type="entry name" value="DUF433"/>
</dbReference>
<reference evidence="2 4" key="1">
    <citation type="submission" date="2019-05" db="EMBL/GenBank/DDBJ databases">
        <title>Whole genome sequence analysis of Cupriavidus campinensis S14E4C strain.</title>
        <authorList>
            <person name="Abbaszade G."/>
            <person name="Szabo A."/>
            <person name="Toumi M."/>
            <person name="Toth E."/>
        </authorList>
    </citation>
    <scope>NUCLEOTIDE SEQUENCE [LARGE SCALE GENOMIC DNA]</scope>
    <source>
        <strain evidence="2 4">S14E4C</strain>
    </source>
</reference>
<gene>
    <name evidence="2" type="ORF">FGG12_13590</name>
    <name evidence="3" type="ORF">M5D45_24605</name>
</gene>
<dbReference type="InterPro" id="IPR036388">
    <property type="entry name" value="WH-like_DNA-bd_sf"/>
</dbReference>
<dbReference type="EMBL" id="VCIZ01000007">
    <property type="protein sequence ID" value="TSP12049.1"/>
    <property type="molecule type" value="Genomic_DNA"/>
</dbReference>
<evidence type="ECO:0000313" key="2">
    <source>
        <dbReference type="EMBL" id="TSP12049.1"/>
    </source>
</evidence>
<name>A0AAE9L2V4_9BURK</name>
<protein>
    <submittedName>
        <fullName evidence="3">DUF433 domain-containing protein</fullName>
    </submittedName>
</protein>
<dbReference type="Pfam" id="PF04255">
    <property type="entry name" value="DUF433"/>
    <property type="match status" value="1"/>
</dbReference>